<accession>A0ABN9RD92</accession>
<sequence length="279" mass="28692">GGRAGQLDARVRLLEVRGRGQHHGRGHRLFAGPALHHLPGPEVRERARAQVLQAGAGVHHAVHGLGEGENEGVQGRTARRRERQGALPAAHRQATPDRGEPLPVPRAAPPRDHPQREGLGLRGLVAGRREGEVAGEGGVERLRSAQAAALASLRLPGRAAVGDLTAAQKVGARNFAGIMVAYGVACAAVGTACVSGPGFDRVGKPMFHAGLLCLAVSLLCAALALTGAPALSGDGQRRAARSCCAAREPQSAASEDPRLSMILSSSSSSSFLLLPSSSS</sequence>
<feature type="transmembrane region" description="Helical" evidence="2">
    <location>
        <begin position="209"/>
        <end position="231"/>
    </location>
</feature>
<protein>
    <submittedName>
        <fullName evidence="3">Uncharacterized protein</fullName>
    </submittedName>
</protein>
<keyword evidence="2" id="KW-0812">Transmembrane</keyword>
<reference evidence="3" key="1">
    <citation type="submission" date="2023-10" db="EMBL/GenBank/DDBJ databases">
        <authorList>
            <person name="Chen Y."/>
            <person name="Shah S."/>
            <person name="Dougan E. K."/>
            <person name="Thang M."/>
            <person name="Chan C."/>
        </authorList>
    </citation>
    <scope>NUCLEOTIDE SEQUENCE [LARGE SCALE GENOMIC DNA]</scope>
</reference>
<evidence type="ECO:0000256" key="1">
    <source>
        <dbReference type="SAM" id="MobiDB-lite"/>
    </source>
</evidence>
<dbReference type="Proteomes" id="UP001189429">
    <property type="component" value="Unassembled WGS sequence"/>
</dbReference>
<keyword evidence="2" id="KW-0472">Membrane</keyword>
<keyword evidence="2" id="KW-1133">Transmembrane helix</keyword>
<organism evidence="3 4">
    <name type="scientific">Prorocentrum cordatum</name>
    <dbReference type="NCBI Taxonomy" id="2364126"/>
    <lineage>
        <taxon>Eukaryota</taxon>
        <taxon>Sar</taxon>
        <taxon>Alveolata</taxon>
        <taxon>Dinophyceae</taxon>
        <taxon>Prorocentrales</taxon>
        <taxon>Prorocentraceae</taxon>
        <taxon>Prorocentrum</taxon>
    </lineage>
</organism>
<feature type="region of interest" description="Disordered" evidence="1">
    <location>
        <begin position="64"/>
        <end position="118"/>
    </location>
</feature>
<feature type="non-terminal residue" evidence="3">
    <location>
        <position position="279"/>
    </location>
</feature>
<evidence type="ECO:0000256" key="2">
    <source>
        <dbReference type="SAM" id="Phobius"/>
    </source>
</evidence>
<proteinExistence type="predicted"/>
<gene>
    <name evidence="3" type="ORF">PCOR1329_LOCUS19030</name>
</gene>
<evidence type="ECO:0000313" key="4">
    <source>
        <dbReference type="Proteomes" id="UP001189429"/>
    </source>
</evidence>
<dbReference type="EMBL" id="CAUYUJ010006035">
    <property type="protein sequence ID" value="CAK0815898.1"/>
    <property type="molecule type" value="Genomic_DNA"/>
</dbReference>
<feature type="transmembrane region" description="Helical" evidence="2">
    <location>
        <begin position="175"/>
        <end position="197"/>
    </location>
</feature>
<comment type="caution">
    <text evidence="3">The sequence shown here is derived from an EMBL/GenBank/DDBJ whole genome shotgun (WGS) entry which is preliminary data.</text>
</comment>
<name>A0ABN9RD92_9DINO</name>
<evidence type="ECO:0000313" key="3">
    <source>
        <dbReference type="EMBL" id="CAK0815898.1"/>
    </source>
</evidence>
<feature type="non-terminal residue" evidence="3">
    <location>
        <position position="1"/>
    </location>
</feature>
<keyword evidence="4" id="KW-1185">Reference proteome</keyword>